<evidence type="ECO:0000313" key="2">
    <source>
        <dbReference type="Proteomes" id="UP000192578"/>
    </source>
</evidence>
<organism evidence="1 2">
    <name type="scientific">Hypsibius exemplaris</name>
    <name type="common">Freshwater tardigrade</name>
    <dbReference type="NCBI Taxonomy" id="2072580"/>
    <lineage>
        <taxon>Eukaryota</taxon>
        <taxon>Metazoa</taxon>
        <taxon>Ecdysozoa</taxon>
        <taxon>Tardigrada</taxon>
        <taxon>Eutardigrada</taxon>
        <taxon>Parachela</taxon>
        <taxon>Hypsibioidea</taxon>
        <taxon>Hypsibiidae</taxon>
        <taxon>Hypsibius</taxon>
    </lineage>
</organism>
<name>A0A9X6RP47_HYPEX</name>
<dbReference type="EMBL" id="MTYJ01000603">
    <property type="protein sequence ID" value="OWA55249.1"/>
    <property type="molecule type" value="Genomic_DNA"/>
</dbReference>
<gene>
    <name evidence="1" type="ORF">BV898_19637</name>
</gene>
<reference evidence="2" key="1">
    <citation type="submission" date="2017-01" db="EMBL/GenBank/DDBJ databases">
        <title>Comparative genomics of anhydrobiosis in the tardigrade Hypsibius dujardini.</title>
        <authorList>
            <person name="Yoshida Y."/>
            <person name="Koutsovoulos G."/>
            <person name="Laetsch D."/>
            <person name="Stevens L."/>
            <person name="Kumar S."/>
            <person name="Horikawa D."/>
            <person name="Ishino K."/>
            <person name="Komine S."/>
            <person name="Tomita M."/>
            <person name="Blaxter M."/>
            <person name="Arakawa K."/>
        </authorList>
    </citation>
    <scope>NUCLEOTIDE SEQUENCE [LARGE SCALE GENOMIC DNA]</scope>
    <source>
        <strain evidence="2">Z151</strain>
    </source>
</reference>
<protein>
    <submittedName>
        <fullName evidence="1">Uncharacterized protein</fullName>
    </submittedName>
</protein>
<accession>A0A9X6RP47</accession>
<proteinExistence type="predicted"/>
<dbReference type="AlphaFoldDB" id="A0A9X6RP47"/>
<dbReference type="Proteomes" id="UP000192578">
    <property type="component" value="Unassembled WGS sequence"/>
</dbReference>
<keyword evidence="2" id="KW-1185">Reference proteome</keyword>
<evidence type="ECO:0000313" key="1">
    <source>
        <dbReference type="EMBL" id="OWA55249.1"/>
    </source>
</evidence>
<sequence>MSLPSSELGLSSPEVSFETCIPSYQFVQPPAISSFPISNNRTSDDPAPFIHVLTLEYARCPDSRREKKNLPAGASIDKTRWIYEFVMARSLYLYSAMYPALVLDTGAVHSFLCHNALSFTQERRLSLSQVKRHESE</sequence>
<comment type="caution">
    <text evidence="1">The sequence shown here is derived from an EMBL/GenBank/DDBJ whole genome shotgun (WGS) entry which is preliminary data.</text>
</comment>